<evidence type="ECO:0000313" key="1">
    <source>
        <dbReference type="EMBL" id="VDN32249.1"/>
    </source>
</evidence>
<proteinExistence type="predicted"/>
<sequence length="180" mass="20245">MNPYNLIKGFLSPRGFIYELNAAWKYTIDQGMGAFAMEAEDAERASPLIVSDSVSMNPNEVDATPHSMWTEASLLLVASFNEGRNSSLQGYVNRLVPNMYSAPCQPEKNRGLPQLLSLKTIVASVKEPRPEYVIPWLISQLLAMQENMALSPVEENLPSSIPLCFRLRMWTRENLDLLKP</sequence>
<protein>
    <submittedName>
        <fullName evidence="1">Uncharacterized protein</fullName>
    </submittedName>
</protein>
<gene>
    <name evidence="1" type="ORF">DILT_LOCUS15933</name>
</gene>
<reference evidence="1 2" key="1">
    <citation type="submission" date="2018-11" db="EMBL/GenBank/DDBJ databases">
        <authorList>
            <consortium name="Pathogen Informatics"/>
        </authorList>
    </citation>
    <scope>NUCLEOTIDE SEQUENCE [LARGE SCALE GENOMIC DNA]</scope>
</reference>
<dbReference type="EMBL" id="UYRU01081893">
    <property type="protein sequence ID" value="VDN32249.1"/>
    <property type="molecule type" value="Genomic_DNA"/>
</dbReference>
<dbReference type="Proteomes" id="UP000281553">
    <property type="component" value="Unassembled WGS sequence"/>
</dbReference>
<name>A0A3P7QQL0_DIBLA</name>
<keyword evidence="2" id="KW-1185">Reference proteome</keyword>
<evidence type="ECO:0000313" key="2">
    <source>
        <dbReference type="Proteomes" id="UP000281553"/>
    </source>
</evidence>
<organism evidence="1 2">
    <name type="scientific">Dibothriocephalus latus</name>
    <name type="common">Fish tapeworm</name>
    <name type="synonym">Diphyllobothrium latum</name>
    <dbReference type="NCBI Taxonomy" id="60516"/>
    <lineage>
        <taxon>Eukaryota</taxon>
        <taxon>Metazoa</taxon>
        <taxon>Spiralia</taxon>
        <taxon>Lophotrochozoa</taxon>
        <taxon>Platyhelminthes</taxon>
        <taxon>Cestoda</taxon>
        <taxon>Eucestoda</taxon>
        <taxon>Diphyllobothriidea</taxon>
        <taxon>Diphyllobothriidae</taxon>
        <taxon>Dibothriocephalus</taxon>
    </lineage>
</organism>
<dbReference type="AlphaFoldDB" id="A0A3P7QQL0"/>
<accession>A0A3P7QQL0</accession>